<evidence type="ECO:0000256" key="2">
    <source>
        <dbReference type="ARBA" id="ARBA00022527"/>
    </source>
</evidence>
<feature type="region of interest" description="Disordered" evidence="10">
    <location>
        <begin position="1"/>
        <end position="30"/>
    </location>
</feature>
<dbReference type="EC" id="2.7.11.1" evidence="1"/>
<keyword evidence="13" id="KW-1185">Reference proteome</keyword>
<dbReference type="PROSITE" id="PS50011">
    <property type="entry name" value="PROTEIN_KINASE_DOM"/>
    <property type="match status" value="1"/>
</dbReference>
<dbReference type="InterPro" id="IPR017441">
    <property type="entry name" value="Protein_kinase_ATP_BS"/>
</dbReference>
<dbReference type="GO" id="GO:0005737">
    <property type="term" value="C:cytoplasm"/>
    <property type="evidence" value="ECO:0007669"/>
    <property type="project" value="TreeGrafter"/>
</dbReference>
<reference evidence="12" key="2">
    <citation type="submission" date="2020-11" db="EMBL/GenBank/DDBJ databases">
        <title>Whole genome sequencing of Colletotrichum sp.</title>
        <authorList>
            <person name="Li H."/>
        </authorList>
    </citation>
    <scope>NUCLEOTIDE SEQUENCE</scope>
    <source>
        <strain evidence="12">CkLH20</strain>
    </source>
</reference>
<evidence type="ECO:0000256" key="1">
    <source>
        <dbReference type="ARBA" id="ARBA00012513"/>
    </source>
</evidence>
<dbReference type="OrthoDB" id="5979581at2759"/>
<dbReference type="InterPro" id="IPR000719">
    <property type="entry name" value="Prot_kinase_dom"/>
</dbReference>
<dbReference type="SMART" id="SM00220">
    <property type="entry name" value="S_TKc"/>
    <property type="match status" value="1"/>
</dbReference>
<evidence type="ECO:0000256" key="9">
    <source>
        <dbReference type="PROSITE-ProRule" id="PRU10141"/>
    </source>
</evidence>
<dbReference type="Gene3D" id="1.10.510.10">
    <property type="entry name" value="Transferase(Phosphotransferase) domain 1"/>
    <property type="match status" value="1"/>
</dbReference>
<feature type="compositionally biased region" description="Low complexity" evidence="10">
    <location>
        <begin position="1"/>
        <end position="13"/>
    </location>
</feature>
<feature type="compositionally biased region" description="Polar residues" evidence="10">
    <location>
        <begin position="19"/>
        <end position="29"/>
    </location>
</feature>
<comment type="catalytic activity">
    <reaction evidence="7">
        <text>L-threonyl-[protein] + ATP = O-phospho-L-threonyl-[protein] + ADP + H(+)</text>
        <dbReference type="Rhea" id="RHEA:46608"/>
        <dbReference type="Rhea" id="RHEA-COMP:11060"/>
        <dbReference type="Rhea" id="RHEA-COMP:11605"/>
        <dbReference type="ChEBI" id="CHEBI:15378"/>
        <dbReference type="ChEBI" id="CHEBI:30013"/>
        <dbReference type="ChEBI" id="CHEBI:30616"/>
        <dbReference type="ChEBI" id="CHEBI:61977"/>
        <dbReference type="ChEBI" id="CHEBI:456216"/>
        <dbReference type="EC" id="2.7.11.1"/>
    </reaction>
</comment>
<dbReference type="Pfam" id="PF00069">
    <property type="entry name" value="Pkinase"/>
    <property type="match status" value="1"/>
</dbReference>
<feature type="domain" description="Protein kinase" evidence="11">
    <location>
        <begin position="89"/>
        <end position="495"/>
    </location>
</feature>
<organism evidence="12 13">
    <name type="scientific">Colletotrichum karsti</name>
    <dbReference type="NCBI Taxonomy" id="1095194"/>
    <lineage>
        <taxon>Eukaryota</taxon>
        <taxon>Fungi</taxon>
        <taxon>Dikarya</taxon>
        <taxon>Ascomycota</taxon>
        <taxon>Pezizomycotina</taxon>
        <taxon>Sordariomycetes</taxon>
        <taxon>Hypocreomycetidae</taxon>
        <taxon>Glomerellales</taxon>
        <taxon>Glomerellaceae</taxon>
        <taxon>Colletotrichum</taxon>
        <taxon>Colletotrichum boninense species complex</taxon>
    </lineage>
</organism>
<accession>A0A9P6HW60</accession>
<evidence type="ECO:0000313" key="13">
    <source>
        <dbReference type="Proteomes" id="UP000781932"/>
    </source>
</evidence>
<keyword evidence="4 9" id="KW-0547">Nucleotide-binding</keyword>
<comment type="caution">
    <text evidence="12">The sequence shown here is derived from an EMBL/GenBank/DDBJ whole genome shotgun (WGS) entry which is preliminary data.</text>
</comment>
<dbReference type="GO" id="GO:0005634">
    <property type="term" value="C:nucleus"/>
    <property type="evidence" value="ECO:0007669"/>
    <property type="project" value="TreeGrafter"/>
</dbReference>
<dbReference type="RefSeq" id="XP_038740696.1">
    <property type="nucleotide sequence ID" value="XM_038893870.1"/>
</dbReference>
<evidence type="ECO:0000256" key="8">
    <source>
        <dbReference type="ARBA" id="ARBA00048679"/>
    </source>
</evidence>
<evidence type="ECO:0000256" key="4">
    <source>
        <dbReference type="ARBA" id="ARBA00022741"/>
    </source>
</evidence>
<evidence type="ECO:0000256" key="7">
    <source>
        <dbReference type="ARBA" id="ARBA00047899"/>
    </source>
</evidence>
<dbReference type="PANTHER" id="PTHR47634">
    <property type="entry name" value="PROTEIN KINASE DOMAIN-CONTAINING PROTEIN-RELATED"/>
    <property type="match status" value="1"/>
</dbReference>
<comment type="catalytic activity">
    <reaction evidence="8">
        <text>L-seryl-[protein] + ATP = O-phospho-L-seryl-[protein] + ADP + H(+)</text>
        <dbReference type="Rhea" id="RHEA:17989"/>
        <dbReference type="Rhea" id="RHEA-COMP:9863"/>
        <dbReference type="Rhea" id="RHEA-COMP:11604"/>
        <dbReference type="ChEBI" id="CHEBI:15378"/>
        <dbReference type="ChEBI" id="CHEBI:29999"/>
        <dbReference type="ChEBI" id="CHEBI:30616"/>
        <dbReference type="ChEBI" id="CHEBI:83421"/>
        <dbReference type="ChEBI" id="CHEBI:456216"/>
        <dbReference type="EC" id="2.7.11.1"/>
    </reaction>
</comment>
<evidence type="ECO:0000256" key="10">
    <source>
        <dbReference type="SAM" id="MobiDB-lite"/>
    </source>
</evidence>
<dbReference type="InterPro" id="IPR011009">
    <property type="entry name" value="Kinase-like_dom_sf"/>
</dbReference>
<name>A0A9P6HW60_9PEZI</name>
<evidence type="ECO:0000259" key="11">
    <source>
        <dbReference type="PROSITE" id="PS50011"/>
    </source>
</evidence>
<reference evidence="12" key="1">
    <citation type="submission" date="2020-03" db="EMBL/GenBank/DDBJ databases">
        <authorList>
            <person name="He L."/>
        </authorList>
    </citation>
    <scope>NUCLEOTIDE SEQUENCE</scope>
    <source>
        <strain evidence="12">CkLH20</strain>
    </source>
</reference>
<dbReference type="AlphaFoldDB" id="A0A9P6HW60"/>
<protein>
    <recommendedName>
        <fullName evidence="1">non-specific serine/threonine protein kinase</fullName>
        <ecNumber evidence="1">2.7.11.1</ecNumber>
    </recommendedName>
</protein>
<dbReference type="PANTHER" id="PTHR47634:SF9">
    <property type="entry name" value="PROTEIN KINASE DOMAIN-CONTAINING PROTEIN-RELATED"/>
    <property type="match status" value="1"/>
</dbReference>
<evidence type="ECO:0000256" key="3">
    <source>
        <dbReference type="ARBA" id="ARBA00022679"/>
    </source>
</evidence>
<keyword evidence="6 9" id="KW-0067">ATP-binding</keyword>
<evidence type="ECO:0000313" key="12">
    <source>
        <dbReference type="EMBL" id="KAF9871235.1"/>
    </source>
</evidence>
<keyword evidence="5 12" id="KW-0418">Kinase</keyword>
<dbReference type="EMBL" id="JAATWM020000046">
    <property type="protein sequence ID" value="KAF9871235.1"/>
    <property type="molecule type" value="Genomic_DNA"/>
</dbReference>
<evidence type="ECO:0000256" key="6">
    <source>
        <dbReference type="ARBA" id="ARBA00022840"/>
    </source>
</evidence>
<dbReference type="GO" id="GO:0050684">
    <property type="term" value="P:regulation of mRNA processing"/>
    <property type="evidence" value="ECO:0007669"/>
    <property type="project" value="TreeGrafter"/>
</dbReference>
<dbReference type="Proteomes" id="UP000781932">
    <property type="component" value="Unassembled WGS sequence"/>
</dbReference>
<dbReference type="GO" id="GO:0000245">
    <property type="term" value="P:spliceosomal complex assembly"/>
    <property type="evidence" value="ECO:0007669"/>
    <property type="project" value="TreeGrafter"/>
</dbReference>
<evidence type="ECO:0000256" key="5">
    <source>
        <dbReference type="ARBA" id="ARBA00022777"/>
    </source>
</evidence>
<dbReference type="GeneID" id="62166944"/>
<proteinExistence type="predicted"/>
<keyword evidence="2" id="KW-0723">Serine/threonine-protein kinase</keyword>
<dbReference type="PROSITE" id="PS00107">
    <property type="entry name" value="PROTEIN_KINASE_ATP"/>
    <property type="match status" value="1"/>
</dbReference>
<dbReference type="Gene3D" id="3.30.200.20">
    <property type="entry name" value="Phosphorylase Kinase, domain 1"/>
    <property type="match status" value="1"/>
</dbReference>
<sequence>MTTQASDSTSASSNERTKTVTSSENISASSEREVLISLLNAREPYSEDDLDDISFALFDDDELEEFYTLYDEGGLHPVSLGDQLSGGRYTIVNKLGHGSYSTVWLAHDELLNRKVAIKITATTNVCGKDGFSSDEPGILRQLDDDKTQHPGSRSVLRCLDHFTLRGPNGLHQCFVSDPIRVTLAQTKFRSEGLWTFPVQVARAITAQLILGVAYLHSKGVVHGDLHMGNVMLDMPEEELAKLSVKEVVTKYGLPRQYPIELCQAGVDFHGPIPENAPPYIIGAMYLGDSCEKLRLWDSKVLISDFNESWQPALKQRYHLNTPAKACAPEAMVAETLRQPIGFPADVWAMGCIIYELLSPRDVFDPVFPSFELAWLRMINILGKPPKSWWDAWEERADFFDDEGNYKPNNKIPHKYLPQLLEDELLAGIERREEDITRVRNIGKKRDDNAIISKADACGDLSAEEKQDLVALLKKIFCWLPEERATAEDLANGPWMKKWGLPAIAAMEQAYADKAKEIPVTTSAMAVNHGYGALWANAWASAAARGLGLFLVQLFERATSAVTAGWW</sequence>
<keyword evidence="3" id="KW-0808">Transferase</keyword>
<gene>
    <name evidence="12" type="ORF">CkaCkLH20_11156</name>
</gene>
<dbReference type="SUPFAM" id="SSF56112">
    <property type="entry name" value="Protein kinase-like (PK-like)"/>
    <property type="match status" value="1"/>
</dbReference>
<feature type="binding site" evidence="9">
    <location>
        <position position="118"/>
    </location>
    <ligand>
        <name>ATP</name>
        <dbReference type="ChEBI" id="CHEBI:30616"/>
    </ligand>
</feature>
<dbReference type="InterPro" id="IPR051334">
    <property type="entry name" value="SRPK"/>
</dbReference>
<dbReference type="GO" id="GO:0004674">
    <property type="term" value="F:protein serine/threonine kinase activity"/>
    <property type="evidence" value="ECO:0007669"/>
    <property type="project" value="UniProtKB-KW"/>
</dbReference>
<dbReference type="GO" id="GO:0005524">
    <property type="term" value="F:ATP binding"/>
    <property type="evidence" value="ECO:0007669"/>
    <property type="project" value="UniProtKB-UniRule"/>
</dbReference>